<dbReference type="InterPro" id="IPR011009">
    <property type="entry name" value="Kinase-like_dom_sf"/>
</dbReference>
<keyword evidence="2" id="KW-0067">ATP-binding</keyword>
<dbReference type="AlphaFoldDB" id="A0A4W6ENL7"/>
<dbReference type="GO" id="GO:0043066">
    <property type="term" value="P:negative regulation of apoptotic process"/>
    <property type="evidence" value="ECO:0007669"/>
    <property type="project" value="TreeGrafter"/>
</dbReference>
<dbReference type="Pfam" id="PF07714">
    <property type="entry name" value="PK_Tyr_Ser-Thr"/>
    <property type="match status" value="1"/>
</dbReference>
<dbReference type="PANTHER" id="PTHR24416:SF88">
    <property type="entry name" value="RECEPTOR TYROSINE-PROTEIN KINASE ERBB-3"/>
    <property type="match status" value="1"/>
</dbReference>
<keyword evidence="1" id="KW-0547">Nucleotide-binding</keyword>
<feature type="domain" description="Protein kinase" evidence="4">
    <location>
        <begin position="1"/>
        <end position="207"/>
    </location>
</feature>
<dbReference type="PRINTS" id="PR00109">
    <property type="entry name" value="TYRKINASE"/>
</dbReference>
<dbReference type="Proteomes" id="UP000314980">
    <property type="component" value="Unassembled WGS sequence"/>
</dbReference>
<evidence type="ECO:0000256" key="3">
    <source>
        <dbReference type="SAM" id="MobiDB-lite"/>
    </source>
</evidence>
<reference evidence="6" key="1">
    <citation type="submission" date="2015-09" db="EMBL/GenBank/DDBJ databases">
        <authorList>
            <person name="Sai Rama Sridatta P."/>
        </authorList>
    </citation>
    <scope>NUCLEOTIDE SEQUENCE [LARGE SCALE GENOMIC DNA]</scope>
</reference>
<reference evidence="5" key="3">
    <citation type="submission" date="2025-09" db="UniProtKB">
        <authorList>
            <consortium name="Ensembl"/>
        </authorList>
    </citation>
    <scope>IDENTIFICATION</scope>
</reference>
<dbReference type="GO" id="GO:0038132">
    <property type="term" value="F:neuregulin binding"/>
    <property type="evidence" value="ECO:0007669"/>
    <property type="project" value="TreeGrafter"/>
</dbReference>
<evidence type="ECO:0000313" key="5">
    <source>
        <dbReference type="Ensembl" id="ENSLCAP00010038780.1"/>
    </source>
</evidence>
<accession>A0A4W6ENL7</accession>
<dbReference type="InterPro" id="IPR001245">
    <property type="entry name" value="Ser-Thr/Tyr_kinase_cat_dom"/>
</dbReference>
<dbReference type="InParanoid" id="A0A4W6ENL7"/>
<dbReference type="Ensembl" id="ENSLCAT00010039697.1">
    <property type="protein sequence ID" value="ENSLCAP00010038780.1"/>
    <property type="gene ID" value="ENSLCAG00010018145.1"/>
</dbReference>
<evidence type="ECO:0000256" key="1">
    <source>
        <dbReference type="ARBA" id="ARBA00022741"/>
    </source>
</evidence>
<dbReference type="PANTHER" id="PTHR24416">
    <property type="entry name" value="TYROSINE-PROTEIN KINASE RECEPTOR"/>
    <property type="match status" value="1"/>
</dbReference>
<dbReference type="GO" id="GO:0005524">
    <property type="term" value="F:ATP binding"/>
    <property type="evidence" value="ECO:0007669"/>
    <property type="project" value="UniProtKB-KW"/>
</dbReference>
<dbReference type="GO" id="GO:0038131">
    <property type="term" value="F:neuregulin receptor activity"/>
    <property type="evidence" value="ECO:0007669"/>
    <property type="project" value="TreeGrafter"/>
</dbReference>
<feature type="region of interest" description="Disordered" evidence="3">
    <location>
        <begin position="305"/>
        <end position="348"/>
    </location>
</feature>
<reference evidence="5" key="2">
    <citation type="submission" date="2025-08" db="UniProtKB">
        <authorList>
            <consortium name="Ensembl"/>
        </authorList>
    </citation>
    <scope>IDENTIFICATION</scope>
</reference>
<dbReference type="FunFam" id="1.10.510.10:FF:000233">
    <property type="entry name" value="receptor tyrosine-protein kinase erbB-3"/>
    <property type="match status" value="1"/>
</dbReference>
<keyword evidence="6" id="KW-1185">Reference proteome</keyword>
<dbReference type="STRING" id="8187.ENSLCAP00010038780"/>
<evidence type="ECO:0000313" key="6">
    <source>
        <dbReference type="Proteomes" id="UP000314980"/>
    </source>
</evidence>
<name>A0A4W6ENL7_LATCA</name>
<sequence length="495" mass="55965">MTAMGSLDHINVVRTLGICPGTSLQLVTQLSTQGSLLDHVRTYKNNLSPQKLLNWCVQIAKGMYYLEENRMVHRNLAARNVLLKNNFTVQISDYGIADLLYPDDKKYFYNESKTPIKWMALESILFRRYTHQSDVWSYGVTIWEMMSYGVEPYTTMRPQEVPNLLEKGERLSQPPICTIDVYMVMVKCWMIDENVRPTFKELANEFTRMARDPPRYLVIKVIKTLCLSLEYHQSIILLHIPTNVISLIQVCLCCLVQAPWQSRSRLNSARTVSESSEGCGTAVELEMNEDFSLAGSLKRRCHREDSAYMSQRDSMSGGPPETPSPEMEEEDQNGYVLPGDSPERGDMTSCSGDTMLSMEVRGLHTRSKDNSYSEQQGSNDVEYEYMDIRGSEKDESPPAHDPPPTQVRIGGQAYEYEDMDCFAALQPGDAVVYHNVKRDLEGAVGGTDAHHSGFEPYVKVRAGVGVGEPRAGDSSFDNPDYWHSRVFLKPKAVPT</sequence>
<dbReference type="GO" id="GO:0007169">
    <property type="term" value="P:cell surface receptor protein tyrosine kinase signaling pathway"/>
    <property type="evidence" value="ECO:0007669"/>
    <property type="project" value="TreeGrafter"/>
</dbReference>
<dbReference type="SUPFAM" id="SSF56112">
    <property type="entry name" value="Protein kinase-like (PK-like)"/>
    <property type="match status" value="1"/>
</dbReference>
<dbReference type="GO" id="GO:0004672">
    <property type="term" value="F:protein kinase activity"/>
    <property type="evidence" value="ECO:0007669"/>
    <property type="project" value="InterPro"/>
</dbReference>
<dbReference type="GO" id="GO:0008284">
    <property type="term" value="P:positive regulation of cell population proliferation"/>
    <property type="evidence" value="ECO:0007669"/>
    <property type="project" value="TreeGrafter"/>
</dbReference>
<dbReference type="InterPro" id="IPR000719">
    <property type="entry name" value="Prot_kinase_dom"/>
</dbReference>
<protein>
    <recommendedName>
        <fullName evidence="4">Protein kinase domain-containing protein</fullName>
    </recommendedName>
</protein>
<dbReference type="PROSITE" id="PS50011">
    <property type="entry name" value="PROTEIN_KINASE_DOM"/>
    <property type="match status" value="1"/>
</dbReference>
<dbReference type="GO" id="GO:0022008">
    <property type="term" value="P:neurogenesis"/>
    <property type="evidence" value="ECO:0007669"/>
    <property type="project" value="TreeGrafter"/>
</dbReference>
<dbReference type="GO" id="GO:0043235">
    <property type="term" value="C:receptor complex"/>
    <property type="evidence" value="ECO:0007669"/>
    <property type="project" value="TreeGrafter"/>
</dbReference>
<dbReference type="GeneTree" id="ENSGT00940000156107"/>
<dbReference type="InterPro" id="IPR050122">
    <property type="entry name" value="RTK"/>
</dbReference>
<evidence type="ECO:0000256" key="2">
    <source>
        <dbReference type="ARBA" id="ARBA00022840"/>
    </source>
</evidence>
<proteinExistence type="predicted"/>
<evidence type="ECO:0000259" key="4">
    <source>
        <dbReference type="PROSITE" id="PS50011"/>
    </source>
</evidence>
<dbReference type="GO" id="GO:0009925">
    <property type="term" value="C:basal plasma membrane"/>
    <property type="evidence" value="ECO:0007669"/>
    <property type="project" value="TreeGrafter"/>
</dbReference>
<organism evidence="5 6">
    <name type="scientific">Lates calcarifer</name>
    <name type="common">Barramundi</name>
    <name type="synonym">Holocentrus calcarifer</name>
    <dbReference type="NCBI Taxonomy" id="8187"/>
    <lineage>
        <taxon>Eukaryota</taxon>
        <taxon>Metazoa</taxon>
        <taxon>Chordata</taxon>
        <taxon>Craniata</taxon>
        <taxon>Vertebrata</taxon>
        <taxon>Euteleostomi</taxon>
        <taxon>Actinopterygii</taxon>
        <taxon>Neopterygii</taxon>
        <taxon>Teleostei</taxon>
        <taxon>Neoteleostei</taxon>
        <taxon>Acanthomorphata</taxon>
        <taxon>Carangaria</taxon>
        <taxon>Carangaria incertae sedis</taxon>
        <taxon>Centropomidae</taxon>
        <taxon>Lates</taxon>
    </lineage>
</organism>
<dbReference type="Gene3D" id="1.10.510.10">
    <property type="entry name" value="Transferase(Phosphotransferase) domain 1"/>
    <property type="match status" value="1"/>
</dbReference>